<dbReference type="InterPro" id="IPR049050">
    <property type="entry name" value="nSTAND3"/>
</dbReference>
<dbReference type="AlphaFoldDB" id="F9Y4P2"/>
<organism evidence="2 3">
    <name type="scientific">Ketogulonicigenium vulgare (strain WSH-001)</name>
    <dbReference type="NCBI Taxonomy" id="759362"/>
    <lineage>
        <taxon>Bacteria</taxon>
        <taxon>Pseudomonadati</taxon>
        <taxon>Pseudomonadota</taxon>
        <taxon>Alphaproteobacteria</taxon>
        <taxon>Rhodobacterales</taxon>
        <taxon>Roseobacteraceae</taxon>
        <taxon>Ketogulonicigenium</taxon>
    </lineage>
</organism>
<proteinExistence type="predicted"/>
<gene>
    <name evidence="2" type="ordered locus">KVU_0760</name>
</gene>
<accession>F9Y4P2</accession>
<dbReference type="EMBL" id="CP002018">
    <property type="protein sequence ID" value="AEM40599.1"/>
    <property type="molecule type" value="Genomic_DNA"/>
</dbReference>
<sequence>MTYSFETLSPADFEDLVRDLVGRHLGVRFEAFGPGPDGGVDGRHATGDEMVILQAKHYRLSDMAALTRAMKKERGAINRLDPDRYILATSRPLTPDNKAALAEIIGLSSLRSIDDIFGCEDLNGLLRKYPEIERSHVKLWLSGAGMLDRVLNAASHNFTTITQQEIEAKLKVYAENPSFKSGRDILESQRVLIISGPPGVGKTTLAEMLCYAYIAEEWELIAIRNLEEGFARIDDSKRQIFFFDDFLGRIALDERALSTQDSDLARFISRVRRTPGARFILTTRAYIYEQARLFSEALSDTKLNVSRYVLDVGIYTRRIRARILYNHLVVAGIPEAHIAALIDQKAIKKIVDHKHYNPRIIQFMTEADRVADTDPAGYPKAFLDTLKDPDLIWDKAFRTHITRRSQHLLIALFLMSEHGSEIDDLDEVFAGIHPVLCVKFGVPYDPKDFEGALRTVEGSFIVISGTMVRFVNPSVRDYLARYLSDKALLSVLADGVPTLRSARNLFDHFMKQPDPTNEGISTFVSRFVRLCERFVAVEVWKRIPGETYRSRMYELPNSDRMDLLVNWWRLSNAEPFITAAQTIADRGRAVLSAWEDGRKLPEILAGLRAAQALGEPTPSELIDAVQAGVSGLLATDLDPDDITRILAAADEHEGSLPPELFAEIEGATHRMMEELPDNLGHLDSESTLEDWGKTIETLAARFDADSLVVERAHAALNHRTLQLRETEADDIEANFTGSTDIPSDKFDDAALASLFGSLGASTTAIIAEEGDDELGDRDDLPF</sequence>
<dbReference type="RefSeq" id="WP_013384050.1">
    <property type="nucleotide sequence ID" value="NC_017384.1"/>
</dbReference>
<dbReference type="InterPro" id="IPR007560">
    <property type="entry name" value="Restrct_endonuc_IV_Mrr"/>
</dbReference>
<dbReference type="HOGENOM" id="CLU_019601_1_0_5"/>
<dbReference type="eggNOG" id="COG0464">
    <property type="taxonomic scope" value="Bacteria"/>
</dbReference>
<dbReference type="Proteomes" id="UP000000692">
    <property type="component" value="Chromosome"/>
</dbReference>
<evidence type="ECO:0000259" key="1">
    <source>
        <dbReference type="SMART" id="SM00382"/>
    </source>
</evidence>
<dbReference type="Pfam" id="PF20720">
    <property type="entry name" value="nSTAND3"/>
    <property type="match status" value="1"/>
</dbReference>
<dbReference type="SMART" id="SM00382">
    <property type="entry name" value="AAA"/>
    <property type="match status" value="1"/>
</dbReference>
<name>F9Y4P2_KETVW</name>
<dbReference type="KEGG" id="kvl:KVU_0760"/>
<dbReference type="GO" id="GO:0009307">
    <property type="term" value="P:DNA restriction-modification system"/>
    <property type="evidence" value="ECO:0007669"/>
    <property type="project" value="InterPro"/>
</dbReference>
<dbReference type="Pfam" id="PF04471">
    <property type="entry name" value="Mrr_cat"/>
    <property type="match status" value="1"/>
</dbReference>
<evidence type="ECO:0000313" key="2">
    <source>
        <dbReference type="EMBL" id="AEM40599.1"/>
    </source>
</evidence>
<dbReference type="OrthoDB" id="9806903at2"/>
<dbReference type="Gene3D" id="3.40.50.300">
    <property type="entry name" value="P-loop containing nucleotide triphosphate hydrolases"/>
    <property type="match status" value="1"/>
</dbReference>
<evidence type="ECO:0000313" key="3">
    <source>
        <dbReference type="Proteomes" id="UP000000692"/>
    </source>
</evidence>
<protein>
    <recommendedName>
        <fullName evidence="1">AAA+ ATPase domain-containing protein</fullName>
    </recommendedName>
</protein>
<feature type="domain" description="AAA+ ATPase" evidence="1">
    <location>
        <begin position="188"/>
        <end position="411"/>
    </location>
</feature>
<keyword evidence="3" id="KW-1185">Reference proteome</keyword>
<dbReference type="GO" id="GO:0003677">
    <property type="term" value="F:DNA binding"/>
    <property type="evidence" value="ECO:0007669"/>
    <property type="project" value="InterPro"/>
</dbReference>
<dbReference type="SUPFAM" id="SSF52540">
    <property type="entry name" value="P-loop containing nucleoside triphosphate hydrolases"/>
    <property type="match status" value="1"/>
</dbReference>
<dbReference type="InterPro" id="IPR027417">
    <property type="entry name" value="P-loop_NTPase"/>
</dbReference>
<reference evidence="2 3" key="1">
    <citation type="journal article" date="2011" name="J. Bacteriol.">
        <title>Complete genome sequence of the industrial strain Ketogulonicigenium vulgare WSH-001.</title>
        <authorList>
            <person name="Liu L."/>
            <person name="Li Y."/>
            <person name="Zhang J."/>
            <person name="Zhou Z."/>
            <person name="Liu J."/>
            <person name="Li X."/>
            <person name="Zhou J."/>
            <person name="Du G."/>
            <person name="Wang L."/>
            <person name="Chen J."/>
        </authorList>
    </citation>
    <scope>NUCLEOTIDE SEQUENCE [LARGE SCALE GENOMIC DNA]</scope>
    <source>
        <strain evidence="2 3">WSH-001</strain>
    </source>
</reference>
<dbReference type="GO" id="GO:0004519">
    <property type="term" value="F:endonuclease activity"/>
    <property type="evidence" value="ECO:0007669"/>
    <property type="project" value="InterPro"/>
</dbReference>
<dbReference type="CDD" id="cd00009">
    <property type="entry name" value="AAA"/>
    <property type="match status" value="1"/>
</dbReference>
<dbReference type="InterPro" id="IPR003593">
    <property type="entry name" value="AAA+_ATPase"/>
</dbReference>
<dbReference type="PATRIC" id="fig|759362.5.peg.787"/>